<proteinExistence type="predicted"/>
<reference evidence="2 3" key="1">
    <citation type="submission" date="2024-04" db="EMBL/GenBank/DDBJ databases">
        <title>genome sequences of Mucor flavus KT1a and Helicostylum pulchrum KT1b strains isolation_sourced from the surface of a dry-aged beef.</title>
        <authorList>
            <person name="Toyotome T."/>
            <person name="Hosono M."/>
            <person name="Torimaru M."/>
            <person name="Fukuda K."/>
            <person name="Mikami N."/>
        </authorList>
    </citation>
    <scope>NUCLEOTIDE SEQUENCE [LARGE SCALE GENOMIC DNA]</scope>
    <source>
        <strain evidence="2 3">KT1b</strain>
    </source>
</reference>
<evidence type="ECO:0000313" key="2">
    <source>
        <dbReference type="EMBL" id="GAA5804103.1"/>
    </source>
</evidence>
<protein>
    <submittedName>
        <fullName evidence="2">Uncharacterized protein</fullName>
    </submittedName>
</protein>
<evidence type="ECO:0000313" key="3">
    <source>
        <dbReference type="Proteomes" id="UP001476247"/>
    </source>
</evidence>
<feature type="compositionally biased region" description="Basic and acidic residues" evidence="1">
    <location>
        <begin position="37"/>
        <end position="81"/>
    </location>
</feature>
<name>A0ABP9YAU8_9FUNG</name>
<feature type="compositionally biased region" description="Basic and acidic residues" evidence="1">
    <location>
        <begin position="19"/>
        <end position="30"/>
    </location>
</feature>
<evidence type="ECO:0000256" key="1">
    <source>
        <dbReference type="SAM" id="MobiDB-lite"/>
    </source>
</evidence>
<accession>A0ABP9YAU8</accession>
<feature type="region of interest" description="Disordered" evidence="1">
    <location>
        <begin position="1"/>
        <end position="106"/>
    </location>
</feature>
<organism evidence="2 3">
    <name type="scientific">Helicostylum pulchrum</name>
    <dbReference type="NCBI Taxonomy" id="562976"/>
    <lineage>
        <taxon>Eukaryota</taxon>
        <taxon>Fungi</taxon>
        <taxon>Fungi incertae sedis</taxon>
        <taxon>Mucoromycota</taxon>
        <taxon>Mucoromycotina</taxon>
        <taxon>Mucoromycetes</taxon>
        <taxon>Mucorales</taxon>
        <taxon>Mucorineae</taxon>
        <taxon>Mucoraceae</taxon>
        <taxon>Helicostylum</taxon>
    </lineage>
</organism>
<keyword evidence="3" id="KW-1185">Reference proteome</keyword>
<sequence length="106" mass="12220">MSGKQPIEGLTVRIWDPPSSEKDNSKKGDNLSKGSRGYREYTEQAGSEKLKYSTHDWDDKPKQELKKSTRDWDAEKKKLESVQDLPLVSRTDTTDSQRCEKESDKQ</sequence>
<dbReference type="Proteomes" id="UP001476247">
    <property type="component" value="Unassembled WGS sequence"/>
</dbReference>
<dbReference type="EMBL" id="BAABUJ010000032">
    <property type="protein sequence ID" value="GAA5804103.1"/>
    <property type="molecule type" value="Genomic_DNA"/>
</dbReference>
<comment type="caution">
    <text evidence="2">The sequence shown here is derived from an EMBL/GenBank/DDBJ whole genome shotgun (WGS) entry which is preliminary data.</text>
</comment>
<gene>
    <name evidence="2" type="ORF">HPULCUR_009589</name>
</gene>
<feature type="compositionally biased region" description="Basic and acidic residues" evidence="1">
    <location>
        <begin position="92"/>
        <end position="106"/>
    </location>
</feature>